<evidence type="ECO:0000256" key="1">
    <source>
        <dbReference type="SAM" id="MobiDB-lite"/>
    </source>
</evidence>
<dbReference type="KEGG" id="bcou:IC761_27625"/>
<dbReference type="SUPFAM" id="SSF47413">
    <property type="entry name" value="lambda repressor-like DNA-binding domains"/>
    <property type="match status" value="1"/>
</dbReference>
<dbReference type="Gene3D" id="1.10.260.40">
    <property type="entry name" value="lambda repressor-like DNA-binding domains"/>
    <property type="match status" value="1"/>
</dbReference>
<protein>
    <submittedName>
        <fullName evidence="3">Helix-turn-helix domain-containing protein</fullName>
    </submittedName>
</protein>
<dbReference type="PROSITE" id="PS50943">
    <property type="entry name" value="HTH_CROC1"/>
    <property type="match status" value="1"/>
</dbReference>
<dbReference type="InterPro" id="IPR010982">
    <property type="entry name" value="Lambda_DNA-bd_dom_sf"/>
</dbReference>
<name>A0A7S9D2Y6_9BRAD</name>
<dbReference type="EMBL" id="CP061379">
    <property type="protein sequence ID" value="QPF90242.1"/>
    <property type="molecule type" value="Genomic_DNA"/>
</dbReference>
<evidence type="ECO:0000313" key="4">
    <source>
        <dbReference type="Proteomes" id="UP000594621"/>
    </source>
</evidence>
<dbReference type="RefSeq" id="WP_195799834.1">
    <property type="nucleotide sequence ID" value="NZ_CP061379.1"/>
</dbReference>
<keyword evidence="4" id="KW-1185">Reference proteome</keyword>
<dbReference type="AlphaFoldDB" id="A0A7S9D2Y6"/>
<feature type="domain" description="HTH cro/C1-type" evidence="2">
    <location>
        <begin position="49"/>
        <end position="103"/>
    </location>
</feature>
<dbReference type="InterPro" id="IPR001387">
    <property type="entry name" value="Cro/C1-type_HTH"/>
</dbReference>
<feature type="region of interest" description="Disordered" evidence="1">
    <location>
        <begin position="1"/>
        <end position="50"/>
    </location>
</feature>
<evidence type="ECO:0000259" key="2">
    <source>
        <dbReference type="PROSITE" id="PS50943"/>
    </source>
</evidence>
<evidence type="ECO:0000313" key="3">
    <source>
        <dbReference type="EMBL" id="QPF90242.1"/>
    </source>
</evidence>
<dbReference type="SMART" id="SM00530">
    <property type="entry name" value="HTH_XRE"/>
    <property type="match status" value="1"/>
</dbReference>
<reference evidence="3 4" key="1">
    <citation type="submission" date="2020-09" db="EMBL/GenBank/DDBJ databases">
        <title>Complete genomes of bradyrhizobia occurring on native shrubby legumes in Australia.</title>
        <authorList>
            <person name="Lafay B."/>
        </authorList>
    </citation>
    <scope>NUCLEOTIDE SEQUENCE [LARGE SCALE GENOMIC DNA]</scope>
    <source>
        <strain evidence="3 4">BDV5040</strain>
    </source>
</reference>
<dbReference type="CDD" id="cd00093">
    <property type="entry name" value="HTH_XRE"/>
    <property type="match status" value="1"/>
</dbReference>
<dbReference type="GO" id="GO:0003677">
    <property type="term" value="F:DNA binding"/>
    <property type="evidence" value="ECO:0007669"/>
    <property type="project" value="InterPro"/>
</dbReference>
<organism evidence="3 4">
    <name type="scientific">Bradyrhizobium commune</name>
    <dbReference type="NCBI Taxonomy" id="83627"/>
    <lineage>
        <taxon>Bacteria</taxon>
        <taxon>Pseudomonadati</taxon>
        <taxon>Pseudomonadota</taxon>
        <taxon>Alphaproteobacteria</taxon>
        <taxon>Hyphomicrobiales</taxon>
        <taxon>Nitrobacteraceae</taxon>
        <taxon>Bradyrhizobium</taxon>
    </lineage>
</organism>
<dbReference type="Pfam" id="PF01381">
    <property type="entry name" value="HTH_3"/>
    <property type="match status" value="1"/>
</dbReference>
<dbReference type="Proteomes" id="UP000594621">
    <property type="component" value="Chromosome"/>
</dbReference>
<sequence length="251" mass="28055">MNNESKLQKNRRALSQQASNPPKVRLRPSTGSSIPNESRLKSAPPPNSIRHYRRRAGLTLAHLGRLLGVSGETIRRLEERDTWLDAERAAAIAKALGVPKEVLGFSNAPDAYAWAAKAVPVIGSVIVDDLVKYRKTERRVVGGSHLPSDSVALDITRGKLRGWMLFYREGFREPMSEEVLKRQGLAPKFIVTLNDGTTWWRTIRPASEQHLFHLDAPFMQSVNHVEIAWVSEIVALQVPLFDLPAGISEKK</sequence>
<gene>
    <name evidence="3" type="ORF">IC761_27625</name>
</gene>
<accession>A0A7S9D2Y6</accession>
<proteinExistence type="predicted"/>